<dbReference type="GO" id="GO:0034599">
    <property type="term" value="P:cellular response to oxidative stress"/>
    <property type="evidence" value="ECO:0007669"/>
    <property type="project" value="InterPro"/>
</dbReference>
<keyword evidence="3" id="KW-1185">Reference proteome</keyword>
<dbReference type="EMBL" id="CP042185">
    <property type="protein sequence ID" value="QDS67744.1"/>
    <property type="molecule type" value="Genomic_DNA"/>
</dbReference>
<feature type="transmembrane region" description="Helical" evidence="1">
    <location>
        <begin position="198"/>
        <end position="220"/>
    </location>
</feature>
<dbReference type="GO" id="GO:0005789">
    <property type="term" value="C:endoplasmic reticulum membrane"/>
    <property type="evidence" value="ECO:0007669"/>
    <property type="project" value="InterPro"/>
</dbReference>
<accession>A0A517KWI9</accession>
<dbReference type="PANTHER" id="PTHR28147:SF1">
    <property type="entry name" value="N-GLYCOSYLATION PROTEIN EOS1"/>
    <property type="match status" value="1"/>
</dbReference>
<dbReference type="GO" id="GO:0006487">
    <property type="term" value="P:protein N-linked glycosylation"/>
    <property type="evidence" value="ECO:0007669"/>
    <property type="project" value="TreeGrafter"/>
</dbReference>
<dbReference type="InterPro" id="IPR021100">
    <property type="entry name" value="N-glycosylation_EOS1"/>
</dbReference>
<dbReference type="PANTHER" id="PTHR28147">
    <property type="entry name" value="N-GLYCOSYLATION PROTEIN EOS1"/>
    <property type="match status" value="1"/>
</dbReference>
<evidence type="ECO:0000313" key="3">
    <source>
        <dbReference type="Proteomes" id="UP000316270"/>
    </source>
</evidence>
<proteinExistence type="predicted"/>
<organism evidence="2 3">
    <name type="scientific">Venturia effusa</name>
    <dbReference type="NCBI Taxonomy" id="50376"/>
    <lineage>
        <taxon>Eukaryota</taxon>
        <taxon>Fungi</taxon>
        <taxon>Dikarya</taxon>
        <taxon>Ascomycota</taxon>
        <taxon>Pezizomycotina</taxon>
        <taxon>Dothideomycetes</taxon>
        <taxon>Pleosporomycetidae</taxon>
        <taxon>Venturiales</taxon>
        <taxon>Venturiaceae</taxon>
        <taxon>Venturia</taxon>
    </lineage>
</organism>
<dbReference type="OrthoDB" id="2139606at2759"/>
<keyword evidence="1" id="KW-0812">Transmembrane</keyword>
<dbReference type="Proteomes" id="UP000316270">
    <property type="component" value="Chromosome 1"/>
</dbReference>
<gene>
    <name evidence="2" type="ORF">FKW77_006083</name>
</gene>
<evidence type="ECO:0000313" key="2">
    <source>
        <dbReference type="EMBL" id="QDS67744.1"/>
    </source>
</evidence>
<feature type="transmembrane region" description="Helical" evidence="1">
    <location>
        <begin position="235"/>
        <end position="255"/>
    </location>
</feature>
<feature type="transmembrane region" description="Helical" evidence="1">
    <location>
        <begin position="302"/>
        <end position="323"/>
    </location>
</feature>
<keyword evidence="1" id="KW-0472">Membrane</keyword>
<name>A0A517KWI9_9PEZI</name>
<evidence type="ECO:0000256" key="1">
    <source>
        <dbReference type="SAM" id="Phobius"/>
    </source>
</evidence>
<keyword evidence="1" id="KW-1133">Transmembrane helix</keyword>
<reference evidence="2 3" key="1">
    <citation type="submission" date="2019-07" db="EMBL/GenBank/DDBJ databases">
        <title>Finished genome of Venturia effusa.</title>
        <authorList>
            <person name="Young C.A."/>
            <person name="Cox M.P."/>
            <person name="Ganley A.R.D."/>
            <person name="David W.J."/>
        </authorList>
    </citation>
    <scope>NUCLEOTIDE SEQUENCE [LARGE SCALE GENOMIC DNA]</scope>
    <source>
        <strain evidence="3">albino</strain>
    </source>
</reference>
<dbReference type="AlphaFoldDB" id="A0A517KWI9"/>
<dbReference type="Pfam" id="PF12326">
    <property type="entry name" value="EOS1"/>
    <property type="match status" value="1"/>
</dbReference>
<protein>
    <submittedName>
        <fullName evidence="2">Uncharacterized protein</fullName>
    </submittedName>
</protein>
<feature type="transmembrane region" description="Helical" evidence="1">
    <location>
        <begin position="267"/>
        <end position="290"/>
    </location>
</feature>
<sequence>MQPEVHQHQLSSSALFGTGALGPFPHPTISPSAILLFPSASGLDSLQSVLRSSAASSTSDFKLGIGFLWEGKSSEFTQNAIRQQYAVPTPSLANSSRRSADEFADNHIVYAPSSSLENLESTPTSLQISDPPAYSSIPPPAYEPSPPVYEPTALGLDDPALWSNAEPPPTATGSFHPRAAVILGLNNHWHKWLYFCRLLSVFPELKFGIPILWTLLWFVLGDQELRASFEARGNLIVVFMEVFLAAIWCAVSGYLSFFSMDCLMMRWLLIYSPIASIIRLITASFIYYVGTNFILQYSGSNLNPILLLPAWILIASFLAIIYMSMHNRTTIKRQGDNSMDWDESGASSVKFKDIMNHRDIGCSTIVAGLDPLYFRDLPRCIEKKKASAPYYVPIRKSMARRGPFLKSCPPTKQLNATPSRW</sequence>